<evidence type="ECO:0008006" key="4">
    <source>
        <dbReference type="Google" id="ProtNLM"/>
    </source>
</evidence>
<feature type="transmembrane region" description="Helical" evidence="1">
    <location>
        <begin position="233"/>
        <end position="261"/>
    </location>
</feature>
<protein>
    <recommendedName>
        <fullName evidence="4">Cytochrome C oxidase subunit I</fullName>
    </recommendedName>
</protein>
<keyword evidence="1" id="KW-0812">Transmembrane</keyword>
<dbReference type="Proteomes" id="UP000005289">
    <property type="component" value="Chromosome"/>
</dbReference>
<keyword evidence="3" id="KW-1185">Reference proteome</keyword>
<feature type="transmembrane region" description="Helical" evidence="1">
    <location>
        <begin position="49"/>
        <end position="72"/>
    </location>
</feature>
<name>W0DKF8_9GAMM</name>
<feature type="transmembrane region" description="Helical" evidence="1">
    <location>
        <begin position="78"/>
        <end position="98"/>
    </location>
</feature>
<evidence type="ECO:0000313" key="3">
    <source>
        <dbReference type="Proteomes" id="UP000005289"/>
    </source>
</evidence>
<proteinExistence type="predicted"/>
<keyword evidence="1" id="KW-1133">Transmembrane helix</keyword>
<dbReference type="HOGENOM" id="CLU_067791_0_0_6"/>
<feature type="transmembrane region" description="Helical" evidence="1">
    <location>
        <begin position="179"/>
        <end position="204"/>
    </location>
</feature>
<dbReference type="RefSeq" id="WP_006748393.1">
    <property type="nucleotide sequence ID" value="NZ_CP007029.1"/>
</dbReference>
<feature type="transmembrane region" description="Helical" evidence="1">
    <location>
        <begin position="119"/>
        <end position="152"/>
    </location>
</feature>
<dbReference type="EMBL" id="CP007029">
    <property type="protein sequence ID" value="AHE98941.1"/>
    <property type="molecule type" value="Genomic_DNA"/>
</dbReference>
<organism evidence="2 3">
    <name type="scientific">Thioalkalivibrio paradoxus ARh 1</name>
    <dbReference type="NCBI Taxonomy" id="713585"/>
    <lineage>
        <taxon>Bacteria</taxon>
        <taxon>Pseudomonadati</taxon>
        <taxon>Pseudomonadota</taxon>
        <taxon>Gammaproteobacteria</taxon>
        <taxon>Chromatiales</taxon>
        <taxon>Ectothiorhodospiraceae</taxon>
        <taxon>Thioalkalivibrio</taxon>
    </lineage>
</organism>
<evidence type="ECO:0000313" key="2">
    <source>
        <dbReference type="EMBL" id="AHE98941.1"/>
    </source>
</evidence>
<keyword evidence="1" id="KW-0472">Membrane</keyword>
<accession>W0DKF8</accession>
<reference evidence="2 3" key="1">
    <citation type="submission" date="2013-12" db="EMBL/GenBank/DDBJ databases">
        <authorList>
            <consortium name="DOE Joint Genome Institute"/>
            <person name="Muyzer G."/>
            <person name="Huntemann M."/>
            <person name="Han J."/>
            <person name="Chen A."/>
            <person name="Kyrpides N."/>
            <person name="Mavromatis K."/>
            <person name="Markowitz V."/>
            <person name="Palaniappan K."/>
            <person name="Ivanova N."/>
            <person name="Schaumberg A."/>
            <person name="Pati A."/>
            <person name="Liolios K."/>
            <person name="Nordberg H.P."/>
            <person name="Cantor M.N."/>
            <person name="Hua S.X."/>
            <person name="Woyke T."/>
        </authorList>
    </citation>
    <scope>NUCLEOTIDE SEQUENCE [LARGE SCALE GENOMIC DNA]</scope>
    <source>
        <strain evidence="2 3">ARh 1</strain>
    </source>
</reference>
<dbReference type="STRING" id="713585.THITH_12475"/>
<evidence type="ECO:0000256" key="1">
    <source>
        <dbReference type="SAM" id="Phobius"/>
    </source>
</evidence>
<dbReference type="KEGG" id="tti:THITH_12475"/>
<gene>
    <name evidence="2" type="ORF">THITH_12475</name>
</gene>
<sequence length="283" mass="30146">MVDDLMKRRYPGDPGEIRPRQTLDNGTPPVRQISAGHPLRWLAAGWRDIWRAPASLLHGVLVSIVGLAILWYTWDQPWVAMAAISGFLLVGPALAVGVNELARRLEQGDRHGLGIGQCLAAIPALGGSLWLFAALLAGLFIVWAGFMTLWIGVMNVGNLGMPASLGELFEVMLGTTQGVLSLVGVVVAGGVLALVAFAVGVVTVPAMLDRRMGLVGAIAISLKAFARNRVAMLVWAALVTTLFGLSVLTALIALIVVFPWLGFAMWHGYRDLVVADRGTQAPD</sequence>
<dbReference type="Pfam" id="PF09955">
    <property type="entry name" value="DUF2189"/>
    <property type="match status" value="1"/>
</dbReference>
<dbReference type="InterPro" id="IPR018692">
    <property type="entry name" value="DUF2189"/>
</dbReference>
<dbReference type="AlphaFoldDB" id="W0DKF8"/>